<dbReference type="RefSeq" id="WP_124543371.1">
    <property type="nucleotide sequence ID" value="NZ_QUSW01000009.1"/>
</dbReference>
<feature type="region of interest" description="Disordered" evidence="1">
    <location>
        <begin position="1"/>
        <end position="72"/>
    </location>
</feature>
<gene>
    <name evidence="2" type="ORF">DZC73_26370</name>
</gene>
<dbReference type="OrthoDB" id="9182647at2"/>
<keyword evidence="3" id="KW-1185">Reference proteome</keyword>
<reference evidence="2 3" key="2">
    <citation type="submission" date="2018-12" db="EMBL/GenBank/DDBJ databases">
        <title>Rhizobacter gummiphilus sp. nov., a rubber-degrading bacterium isolated from the soil of a botanical garden in Japan.</title>
        <authorList>
            <person name="Shunsuke S.S."/>
        </authorList>
    </citation>
    <scope>NUCLEOTIDE SEQUENCE [LARGE SCALE GENOMIC DNA]</scope>
    <source>
        <strain evidence="2 3">S-16</strain>
    </source>
</reference>
<dbReference type="AlphaFoldDB" id="A0A3N7HLP2"/>
<accession>A0A3N7HLP2</accession>
<reference evidence="2 3" key="1">
    <citation type="submission" date="2018-08" db="EMBL/GenBank/DDBJ databases">
        <authorList>
            <person name="Khan S.A."/>
            <person name="Jeon C.O."/>
            <person name="Chun B.H."/>
            <person name="Jeong S.E."/>
        </authorList>
    </citation>
    <scope>NUCLEOTIDE SEQUENCE [LARGE SCALE GENOMIC DNA]</scope>
    <source>
        <strain evidence="2 3">S-16</strain>
    </source>
</reference>
<protein>
    <submittedName>
        <fullName evidence="2">Uncharacterized protein</fullName>
    </submittedName>
</protein>
<sequence>MSTTKVGSRAAKTTKTTPRKAAAAKKPAAKPATSMKKPAPAKAAPQPKTQPATQAAPEAAKLPKTKLVRDSFTMPKPEYQVIDTLKDRSAKAGRPLKKSEVLRAGIKALAAMSDEAFAVAIADVPALKTGRPKSKKPSAPAQQE</sequence>
<name>A0A3N7HLP2_9BURK</name>
<evidence type="ECO:0000313" key="3">
    <source>
        <dbReference type="Proteomes" id="UP000267464"/>
    </source>
</evidence>
<dbReference type="EMBL" id="QUSW01000009">
    <property type="protein sequence ID" value="RQP21956.1"/>
    <property type="molecule type" value="Genomic_DNA"/>
</dbReference>
<dbReference type="Proteomes" id="UP000267464">
    <property type="component" value="Unassembled WGS sequence"/>
</dbReference>
<comment type="caution">
    <text evidence="2">The sequence shown here is derived from an EMBL/GenBank/DDBJ whole genome shotgun (WGS) entry which is preliminary data.</text>
</comment>
<feature type="compositionally biased region" description="Low complexity" evidence="1">
    <location>
        <begin position="10"/>
        <end position="60"/>
    </location>
</feature>
<organism evidence="2 3">
    <name type="scientific">Piscinibacter terrae</name>
    <dbReference type="NCBI Taxonomy" id="2496871"/>
    <lineage>
        <taxon>Bacteria</taxon>
        <taxon>Pseudomonadati</taxon>
        <taxon>Pseudomonadota</taxon>
        <taxon>Betaproteobacteria</taxon>
        <taxon>Burkholderiales</taxon>
        <taxon>Sphaerotilaceae</taxon>
        <taxon>Piscinibacter</taxon>
    </lineage>
</organism>
<evidence type="ECO:0000313" key="2">
    <source>
        <dbReference type="EMBL" id="RQP21956.1"/>
    </source>
</evidence>
<evidence type="ECO:0000256" key="1">
    <source>
        <dbReference type="SAM" id="MobiDB-lite"/>
    </source>
</evidence>
<proteinExistence type="predicted"/>